<dbReference type="EMBL" id="FOHZ01000015">
    <property type="protein sequence ID" value="SET63615.1"/>
    <property type="molecule type" value="Genomic_DNA"/>
</dbReference>
<proteinExistence type="predicted"/>
<keyword evidence="9" id="KW-1185">Reference proteome</keyword>
<name>A0A1I0G198_9GAMM</name>
<evidence type="ECO:0000259" key="7">
    <source>
        <dbReference type="Pfam" id="PF00924"/>
    </source>
</evidence>
<accession>A0A1I0G198</accession>
<dbReference type="InterPro" id="IPR010920">
    <property type="entry name" value="LSM_dom_sf"/>
</dbReference>
<evidence type="ECO:0000313" key="9">
    <source>
        <dbReference type="Proteomes" id="UP000198762"/>
    </source>
</evidence>
<feature type="transmembrane region" description="Helical" evidence="6">
    <location>
        <begin position="20"/>
        <end position="39"/>
    </location>
</feature>
<dbReference type="GO" id="GO:0008381">
    <property type="term" value="F:mechanosensitive monoatomic ion channel activity"/>
    <property type="evidence" value="ECO:0007669"/>
    <property type="project" value="UniProtKB-ARBA"/>
</dbReference>
<gene>
    <name evidence="8" type="ORF">SAMN04487962_1151</name>
</gene>
<evidence type="ECO:0000256" key="6">
    <source>
        <dbReference type="SAM" id="Phobius"/>
    </source>
</evidence>
<reference evidence="9" key="1">
    <citation type="submission" date="2016-10" db="EMBL/GenBank/DDBJ databases">
        <authorList>
            <person name="Varghese N."/>
            <person name="Submissions S."/>
        </authorList>
    </citation>
    <scope>NUCLEOTIDE SEQUENCE [LARGE SCALE GENOMIC DNA]</scope>
    <source>
        <strain evidence="9">CGMCC 1.6489</strain>
    </source>
</reference>
<dbReference type="STRING" id="430453.SAMN04487962_1151"/>
<evidence type="ECO:0000256" key="4">
    <source>
        <dbReference type="ARBA" id="ARBA00023136"/>
    </source>
</evidence>
<dbReference type="AlphaFoldDB" id="A0A1I0G198"/>
<dbReference type="Gene3D" id="2.30.30.60">
    <property type="match status" value="1"/>
</dbReference>
<keyword evidence="4 6" id="KW-0472">Membrane</keyword>
<keyword evidence="2 6" id="KW-0812">Transmembrane</keyword>
<feature type="transmembrane region" description="Helical" evidence="6">
    <location>
        <begin position="83"/>
        <end position="106"/>
    </location>
</feature>
<sequence length="300" mass="33442">MLEQIPAAISELNLSMPALRLLGTTVALLLIVLVVRAVLSKVIRTSIQSTELRRKWLVQTRNGLILIFLLGLVLIWGQELRTLALSIVAIAVAFVVATKELILCFIGSLVKGGARSFDIGDRIQVKDFRGDVIDQNLLATTILEVGPGKLTHQRTGRATVIPNSLFVSEPVINESFTEDYVLHVFTVPFKRDDNWQLAQKVLLDATQAQCEPFLETARRYMRRLGDRRGLEVPVVDPRVSLQVPLAGEIHLVVRFPCRPSQRSAIEQAILMEAFANNDFSGVRKKGSEEDQGPIDPERME</sequence>
<dbReference type="InterPro" id="IPR023408">
    <property type="entry name" value="MscS_beta-dom_sf"/>
</dbReference>
<evidence type="ECO:0000256" key="1">
    <source>
        <dbReference type="ARBA" id="ARBA00004370"/>
    </source>
</evidence>
<comment type="subcellular location">
    <subcellularLocation>
        <location evidence="1">Membrane</location>
    </subcellularLocation>
</comment>
<dbReference type="RefSeq" id="WP_091853294.1">
    <property type="nucleotide sequence ID" value="NZ_FOHZ01000015.1"/>
</dbReference>
<feature type="region of interest" description="Disordered" evidence="5">
    <location>
        <begin position="281"/>
        <end position="300"/>
    </location>
</feature>
<dbReference type="GO" id="GO:0016020">
    <property type="term" value="C:membrane"/>
    <property type="evidence" value="ECO:0007669"/>
    <property type="project" value="UniProtKB-SubCell"/>
</dbReference>
<dbReference type="PANTHER" id="PTHR30566">
    <property type="entry name" value="YNAI-RELATED MECHANOSENSITIVE ION CHANNEL"/>
    <property type="match status" value="1"/>
</dbReference>
<dbReference type="OrthoDB" id="9775421at2"/>
<protein>
    <submittedName>
        <fullName evidence="8">Mechanosensitive ion channel</fullName>
    </submittedName>
</protein>
<evidence type="ECO:0000256" key="2">
    <source>
        <dbReference type="ARBA" id="ARBA00022692"/>
    </source>
</evidence>
<evidence type="ECO:0000256" key="3">
    <source>
        <dbReference type="ARBA" id="ARBA00022989"/>
    </source>
</evidence>
<dbReference type="Pfam" id="PF00924">
    <property type="entry name" value="MS_channel_2nd"/>
    <property type="match status" value="1"/>
</dbReference>
<keyword evidence="3 6" id="KW-1133">Transmembrane helix</keyword>
<dbReference type="InterPro" id="IPR006685">
    <property type="entry name" value="MscS_channel_2nd"/>
</dbReference>
<feature type="domain" description="Mechanosensitive ion channel MscS" evidence="7">
    <location>
        <begin position="104"/>
        <end position="173"/>
    </location>
</feature>
<feature type="transmembrane region" description="Helical" evidence="6">
    <location>
        <begin position="60"/>
        <end position="77"/>
    </location>
</feature>
<organism evidence="8 9">
    <name type="scientific">Marinobacter segnicrescens</name>
    <dbReference type="NCBI Taxonomy" id="430453"/>
    <lineage>
        <taxon>Bacteria</taxon>
        <taxon>Pseudomonadati</taxon>
        <taxon>Pseudomonadota</taxon>
        <taxon>Gammaproteobacteria</taxon>
        <taxon>Pseudomonadales</taxon>
        <taxon>Marinobacteraceae</taxon>
        <taxon>Marinobacter</taxon>
    </lineage>
</organism>
<dbReference type="SUPFAM" id="SSF50182">
    <property type="entry name" value="Sm-like ribonucleoproteins"/>
    <property type="match status" value="1"/>
</dbReference>
<evidence type="ECO:0000256" key="5">
    <source>
        <dbReference type="SAM" id="MobiDB-lite"/>
    </source>
</evidence>
<dbReference type="PANTHER" id="PTHR30566:SF27">
    <property type="entry name" value="MECHANOSENSITIVE ION CHANNEL PROTEIN"/>
    <property type="match status" value="1"/>
</dbReference>
<dbReference type="Proteomes" id="UP000198762">
    <property type="component" value="Unassembled WGS sequence"/>
</dbReference>
<evidence type="ECO:0000313" key="8">
    <source>
        <dbReference type="EMBL" id="SET63615.1"/>
    </source>
</evidence>